<organism evidence="1 2">
    <name type="scientific">Pelovirga terrestris</name>
    <dbReference type="NCBI Taxonomy" id="2771352"/>
    <lineage>
        <taxon>Bacteria</taxon>
        <taxon>Pseudomonadati</taxon>
        <taxon>Thermodesulfobacteriota</taxon>
        <taxon>Desulfuromonadia</taxon>
        <taxon>Geobacterales</taxon>
        <taxon>Geobacteraceae</taxon>
        <taxon>Pelovirga</taxon>
    </lineage>
</organism>
<dbReference type="Pfam" id="PF09424">
    <property type="entry name" value="YqeY"/>
    <property type="match status" value="1"/>
</dbReference>
<dbReference type="InterPro" id="IPR042184">
    <property type="entry name" value="YqeY/Aim41_N"/>
</dbReference>
<dbReference type="Gene3D" id="1.10.1510.10">
    <property type="entry name" value="Uncharacterised protein YqeY/AIM41 PF09424, N-terminal domain"/>
    <property type="match status" value="1"/>
</dbReference>
<name>A0A8J6UGY7_9BACT</name>
<gene>
    <name evidence="1" type="ORF">ICT70_08130</name>
</gene>
<dbReference type="SUPFAM" id="SSF89095">
    <property type="entry name" value="GatB/YqeY motif"/>
    <property type="match status" value="1"/>
</dbReference>
<dbReference type="EMBL" id="JACWUN010000008">
    <property type="protein sequence ID" value="MBD1400633.1"/>
    <property type="molecule type" value="Genomic_DNA"/>
</dbReference>
<dbReference type="InterPro" id="IPR003789">
    <property type="entry name" value="Asn/Gln_tRNA_amidoTrase-B-like"/>
</dbReference>
<dbReference type="AlphaFoldDB" id="A0A8J6UGY7"/>
<dbReference type="RefSeq" id="WP_191155386.1">
    <property type="nucleotide sequence ID" value="NZ_JACWUN010000008.1"/>
</dbReference>
<dbReference type="GO" id="GO:0016884">
    <property type="term" value="F:carbon-nitrogen ligase activity, with glutamine as amido-N-donor"/>
    <property type="evidence" value="ECO:0007669"/>
    <property type="project" value="InterPro"/>
</dbReference>
<proteinExistence type="predicted"/>
<accession>A0A8J6UGY7</accession>
<dbReference type="InterPro" id="IPR023168">
    <property type="entry name" value="GatB_Yqey_C_2"/>
</dbReference>
<evidence type="ECO:0000313" key="1">
    <source>
        <dbReference type="EMBL" id="MBD1400633.1"/>
    </source>
</evidence>
<dbReference type="InterPro" id="IPR019004">
    <property type="entry name" value="YqeY/Aim41"/>
</dbReference>
<protein>
    <submittedName>
        <fullName evidence="1">GatB/YqeY domain-containing protein</fullName>
    </submittedName>
</protein>
<comment type="caution">
    <text evidence="1">The sequence shown here is derived from an EMBL/GenBank/DDBJ whole genome shotgun (WGS) entry which is preliminary data.</text>
</comment>
<keyword evidence="2" id="KW-1185">Reference proteome</keyword>
<sequence>MSLKEQLNQDMKAAMKSRQTDRLSTIRQLRSAIKNKEIELRQDIDDNTILAVISTLVKQRRESAELYRSNDRPELADKEEAELAVLQQYLPAQLSEDELRALVAEVITATGAASIKDIGKVMPVVMAKTKGSAEGRLVNQVVRELLAGPAD</sequence>
<evidence type="ECO:0000313" key="2">
    <source>
        <dbReference type="Proteomes" id="UP000632828"/>
    </source>
</evidence>
<dbReference type="PANTHER" id="PTHR28055">
    <property type="entry name" value="ALTERED INHERITANCE OF MITOCHONDRIA PROTEIN 41, MITOCHONDRIAL"/>
    <property type="match status" value="1"/>
</dbReference>
<dbReference type="Proteomes" id="UP000632828">
    <property type="component" value="Unassembled WGS sequence"/>
</dbReference>
<dbReference type="PANTHER" id="PTHR28055:SF1">
    <property type="entry name" value="ALTERED INHERITANCE OF MITOCHONDRIA PROTEIN 41, MITOCHONDRIAL"/>
    <property type="match status" value="1"/>
</dbReference>
<dbReference type="Gene3D" id="1.10.10.410">
    <property type="match status" value="1"/>
</dbReference>
<reference evidence="1" key="1">
    <citation type="submission" date="2020-09" db="EMBL/GenBank/DDBJ databases">
        <title>Pelobacter alkaliphilus sp. nov., a novel anaerobic arsenate-reducing bacterium from terrestrial mud volcano.</title>
        <authorList>
            <person name="Khomyakova M.A."/>
            <person name="Merkel A.Y."/>
            <person name="Slobodkin A.I."/>
        </authorList>
    </citation>
    <scope>NUCLEOTIDE SEQUENCE</scope>
    <source>
        <strain evidence="1">M08fum</strain>
    </source>
</reference>